<dbReference type="Pfam" id="PF14552">
    <property type="entry name" value="Tautomerase_2"/>
    <property type="match status" value="1"/>
</dbReference>
<dbReference type="KEGG" id="clap:NCTC11466_04268"/>
<dbReference type="InterPro" id="IPR037479">
    <property type="entry name" value="Tauto_MSAD"/>
</dbReference>
<dbReference type="EMBL" id="LR134201">
    <property type="protein sequence ID" value="VEC01507.1"/>
    <property type="molecule type" value="Genomic_DNA"/>
</dbReference>
<dbReference type="PANTHER" id="PTHR38460:SF1">
    <property type="entry name" value="TAUTOMERASE YOLI-RELATED"/>
    <property type="match status" value="1"/>
</dbReference>
<dbReference type="AlphaFoldDB" id="A0A447V7T0"/>
<dbReference type="SUPFAM" id="SSF55331">
    <property type="entry name" value="Tautomerase/MIF"/>
    <property type="match status" value="1"/>
</dbReference>
<gene>
    <name evidence="1" type="ORF">NCTC11466_04268</name>
</gene>
<dbReference type="PANTHER" id="PTHR38460">
    <property type="entry name" value="TAUTOMERASE YOLI-RELATED"/>
    <property type="match status" value="1"/>
</dbReference>
<evidence type="ECO:0000313" key="1">
    <source>
        <dbReference type="EMBL" id="VEC01507.1"/>
    </source>
</evidence>
<proteinExistence type="predicted"/>
<dbReference type="Gene3D" id="3.30.429.10">
    <property type="entry name" value="Macrophage Migration Inhibitory Factor"/>
    <property type="match status" value="1"/>
</dbReference>
<name>A0A447V7T0_9ENTR</name>
<organism evidence="1 2">
    <name type="scientific">Cedecea lapagei</name>
    <dbReference type="NCBI Taxonomy" id="158823"/>
    <lineage>
        <taxon>Bacteria</taxon>
        <taxon>Pseudomonadati</taxon>
        <taxon>Pseudomonadota</taxon>
        <taxon>Gammaproteobacteria</taxon>
        <taxon>Enterobacterales</taxon>
        <taxon>Enterobacteriaceae</taxon>
        <taxon>Cedecea</taxon>
    </lineage>
</organism>
<protein>
    <submittedName>
        <fullName evidence="1">Tautomerase enzyme</fullName>
    </submittedName>
</protein>
<dbReference type="InterPro" id="IPR014347">
    <property type="entry name" value="Tautomerase/MIF_sf"/>
</dbReference>
<accession>A0A447V7T0</accession>
<dbReference type="OrthoDB" id="9804765at2"/>
<sequence length="128" mass="14327">MPVLHFTLLKGKTEAWLTAISSSVQLALVEAFDVPAADLFQVFHEQDKQALRFDRHYMAGPRSDDWLLVEITAGKPRNVETKKRFYRAITAQLAASPGIHPNDVMVVIRHNNAEDWSFGGGIVSLLPE</sequence>
<dbReference type="RefSeq" id="WP_126357917.1">
    <property type="nucleotide sequence ID" value="NZ_LR134201.1"/>
</dbReference>
<keyword evidence="2" id="KW-1185">Reference proteome</keyword>
<dbReference type="Proteomes" id="UP000274122">
    <property type="component" value="Chromosome"/>
</dbReference>
<reference evidence="1 2" key="1">
    <citation type="submission" date="2018-12" db="EMBL/GenBank/DDBJ databases">
        <authorList>
            <consortium name="Pathogen Informatics"/>
        </authorList>
    </citation>
    <scope>NUCLEOTIDE SEQUENCE [LARGE SCALE GENOMIC DNA]</scope>
    <source>
        <strain evidence="1 2">NCTC11466</strain>
    </source>
</reference>
<evidence type="ECO:0000313" key="2">
    <source>
        <dbReference type="Proteomes" id="UP000274122"/>
    </source>
</evidence>